<protein>
    <submittedName>
        <fullName evidence="1">Uncharacterized protein</fullName>
    </submittedName>
</protein>
<dbReference type="Proteomes" id="UP000694240">
    <property type="component" value="Chromosome 6"/>
</dbReference>
<dbReference type="EMBL" id="JAEFBK010000006">
    <property type="protein sequence ID" value="KAG7594676.1"/>
    <property type="molecule type" value="Genomic_DNA"/>
</dbReference>
<evidence type="ECO:0000313" key="1">
    <source>
        <dbReference type="EMBL" id="KAG7594676.1"/>
    </source>
</evidence>
<dbReference type="AlphaFoldDB" id="A0A8T2C8S5"/>
<proteinExistence type="predicted"/>
<reference evidence="1 2" key="1">
    <citation type="submission" date="2020-12" db="EMBL/GenBank/DDBJ databases">
        <title>Concerted genomic and epigenomic changes stabilize Arabidopsis allopolyploids.</title>
        <authorList>
            <person name="Chen Z."/>
        </authorList>
    </citation>
    <scope>NUCLEOTIDE SEQUENCE [LARGE SCALE GENOMIC DNA]</scope>
    <source>
        <strain evidence="1">Allo738</strain>
        <tissue evidence="1">Leaf</tissue>
    </source>
</reference>
<organism evidence="1 2">
    <name type="scientific">Arabidopsis thaliana x Arabidopsis arenosa</name>
    <dbReference type="NCBI Taxonomy" id="1240361"/>
    <lineage>
        <taxon>Eukaryota</taxon>
        <taxon>Viridiplantae</taxon>
        <taxon>Streptophyta</taxon>
        <taxon>Embryophyta</taxon>
        <taxon>Tracheophyta</taxon>
        <taxon>Spermatophyta</taxon>
        <taxon>Magnoliopsida</taxon>
        <taxon>eudicotyledons</taxon>
        <taxon>Gunneridae</taxon>
        <taxon>Pentapetalae</taxon>
        <taxon>rosids</taxon>
        <taxon>malvids</taxon>
        <taxon>Brassicales</taxon>
        <taxon>Brassicaceae</taxon>
        <taxon>Camelineae</taxon>
        <taxon>Arabidopsis</taxon>
    </lineage>
</organism>
<accession>A0A8T2C8S5</accession>
<sequence length="52" mass="5869">MSAVKLCKYDLFDVPFHLSPAMCQFRSVPSSLYLDSLEYGDLLSRGDNIVLL</sequence>
<comment type="caution">
    <text evidence="1">The sequence shown here is derived from an EMBL/GenBank/DDBJ whole genome shotgun (WGS) entry which is preliminary data.</text>
</comment>
<gene>
    <name evidence="1" type="ORF">ISN45_Aa01g034190</name>
</gene>
<name>A0A8T2C8S5_9BRAS</name>
<keyword evidence="2" id="KW-1185">Reference proteome</keyword>
<evidence type="ECO:0000313" key="2">
    <source>
        <dbReference type="Proteomes" id="UP000694240"/>
    </source>
</evidence>